<dbReference type="KEGG" id="rsin:B6N60_03109"/>
<dbReference type="Proteomes" id="UP000683511">
    <property type="component" value="Chromosome"/>
</dbReference>
<dbReference type="EMBL" id="CP021056">
    <property type="protein sequence ID" value="QXE24404.1"/>
    <property type="molecule type" value="Genomic_DNA"/>
</dbReference>
<gene>
    <name evidence="1" type="ORF">B6N60_03109</name>
</gene>
<protein>
    <submittedName>
        <fullName evidence="1">Uncharacterized protein</fullName>
    </submittedName>
</protein>
<organism evidence="1 2">
    <name type="scientific">Richelia sinica FACHB-800</name>
    <dbReference type="NCBI Taxonomy" id="1357546"/>
    <lineage>
        <taxon>Bacteria</taxon>
        <taxon>Bacillati</taxon>
        <taxon>Cyanobacteriota</taxon>
        <taxon>Cyanophyceae</taxon>
        <taxon>Nostocales</taxon>
        <taxon>Nostocaceae</taxon>
        <taxon>Richelia</taxon>
    </lineage>
</organism>
<evidence type="ECO:0000313" key="2">
    <source>
        <dbReference type="Proteomes" id="UP000683511"/>
    </source>
</evidence>
<evidence type="ECO:0000313" key="1">
    <source>
        <dbReference type="EMBL" id="QXE24404.1"/>
    </source>
</evidence>
<reference evidence="1" key="1">
    <citation type="submission" date="2017-04" db="EMBL/GenBank/DDBJ databases">
        <title>Genome deletions in a multicellular cyanobacterial endosymbiont for morphological adaptation in marine diatoms.</title>
        <authorList>
            <person name="Wang Y."/>
            <person name="Gao H."/>
            <person name="Li R."/>
            <person name="Xu X."/>
        </authorList>
    </citation>
    <scope>NUCLEOTIDE SEQUENCE</scope>
    <source>
        <strain evidence="1">FACHB 800</strain>
    </source>
</reference>
<proteinExistence type="predicted"/>
<name>A0A975Y5N6_9NOST</name>
<dbReference type="AlphaFoldDB" id="A0A975Y5N6"/>
<keyword evidence="2" id="KW-1185">Reference proteome</keyword>
<accession>A0A975Y5N6</accession>
<sequence>MNDGVRSVYYYTIASVKYSSYLLPPSLLADSLECG</sequence>